<protein>
    <submittedName>
        <fullName evidence="1">Uncharacterized protein</fullName>
    </submittedName>
</protein>
<reference evidence="1 2" key="1">
    <citation type="submission" date="2014-09" db="EMBL/GenBank/DDBJ databases">
        <title>Draft genome sequence of Streptomyces natalensis ATCC 27448, producer of the antifungal pimaricin.</title>
        <authorList>
            <person name="Mendes M.V."/>
            <person name="Beites T."/>
            <person name="Pires S."/>
            <person name="Santos C.L."/>
            <person name="Moradas-Ferreira P."/>
        </authorList>
    </citation>
    <scope>NUCLEOTIDE SEQUENCE [LARGE SCALE GENOMIC DNA]</scope>
    <source>
        <strain evidence="1 2">ATCC 27448</strain>
    </source>
</reference>
<evidence type="ECO:0000313" key="1">
    <source>
        <dbReference type="EMBL" id="KIZ15640.1"/>
    </source>
</evidence>
<dbReference type="Proteomes" id="UP000032458">
    <property type="component" value="Unassembled WGS sequence"/>
</dbReference>
<proteinExistence type="predicted"/>
<comment type="caution">
    <text evidence="1">The sequence shown here is derived from an EMBL/GenBank/DDBJ whole genome shotgun (WGS) entry which is preliminary data.</text>
</comment>
<evidence type="ECO:0000313" key="2">
    <source>
        <dbReference type="Proteomes" id="UP000032458"/>
    </source>
</evidence>
<accession>A0A0D7CIE9</accession>
<name>A0A0D7CIE9_9ACTN</name>
<gene>
    <name evidence="1" type="ORF">SNA_25825</name>
</gene>
<keyword evidence="2" id="KW-1185">Reference proteome</keyword>
<dbReference type="AlphaFoldDB" id="A0A0D7CIE9"/>
<dbReference type="PATRIC" id="fig|1240678.4.peg.5501"/>
<dbReference type="RefSeq" id="WP_030064104.1">
    <property type="nucleotide sequence ID" value="NZ_JRKI01000033.1"/>
</dbReference>
<sequence>MLTPPQNAPETGESSDLDHFQRAVETYAGATGRVFDPQLFPELLFDRTAPDVPLSGETLEALEAWTAEQAEHLERRAWSGRSTAVDSLALREAQENLATVRRYRAAR</sequence>
<organism evidence="1 2">
    <name type="scientific">Streptomyces natalensis ATCC 27448</name>
    <dbReference type="NCBI Taxonomy" id="1240678"/>
    <lineage>
        <taxon>Bacteria</taxon>
        <taxon>Bacillati</taxon>
        <taxon>Actinomycetota</taxon>
        <taxon>Actinomycetes</taxon>
        <taxon>Kitasatosporales</taxon>
        <taxon>Streptomycetaceae</taxon>
        <taxon>Streptomyces</taxon>
    </lineage>
</organism>
<dbReference type="EMBL" id="JRKI01000033">
    <property type="protein sequence ID" value="KIZ15640.1"/>
    <property type="molecule type" value="Genomic_DNA"/>
</dbReference>